<keyword evidence="3" id="KW-1185">Reference proteome</keyword>
<reference evidence="2 3" key="2">
    <citation type="submission" date="2012-06" db="EMBL/GenBank/DDBJ databases">
        <authorList>
            <person name="Fiebig A."/>
        </authorList>
    </citation>
    <scope>NUCLEOTIDE SEQUENCE [LARGE SCALE GENOMIC DNA]</scope>
    <source>
        <strain evidence="2 3">DFL-43</strain>
    </source>
</reference>
<proteinExistence type="predicted"/>
<evidence type="ECO:0000313" key="3">
    <source>
        <dbReference type="Proteomes" id="UP000004291"/>
    </source>
</evidence>
<dbReference type="HOGENOM" id="CLU_902474_0_0_5"/>
<evidence type="ECO:0000313" key="2">
    <source>
        <dbReference type="EMBL" id="EDQ33077.2"/>
    </source>
</evidence>
<sequence>MRGIMAIKNSLRAVALALAICISAAPNSHASSFGIQWVYFSSSDGARISAIWTASFLGSDEVTRRHVFSALCNPQQPTPYVTALIDPRGGSPLHPSQNLKIRLEDGNHIFVAGDIDRIASANAGDNLPRYSFFLPATSPFFRALTNDGSRFYPKIDSDPGDGGTRLVINNSDRQKLRDFLNHCASFAGTTANTAQEPAQQPERPHACRDFLNGPNSYAGNSVRIHAPEIVDAVCGNLRMDVRPAVCMHIVTSGNVAWNQTGASQWEDANAASLCYQSQNPGLRIDCFLREVKRGNEWYVAVNICNQVN</sequence>
<organism evidence="2 3">
    <name type="scientific">Hoeflea phototrophica (strain DSM 17068 / NCIMB 14078 / DFL-43)</name>
    <dbReference type="NCBI Taxonomy" id="411684"/>
    <lineage>
        <taxon>Bacteria</taxon>
        <taxon>Pseudomonadati</taxon>
        <taxon>Pseudomonadota</taxon>
        <taxon>Alphaproteobacteria</taxon>
        <taxon>Hyphomicrobiales</taxon>
        <taxon>Rhizobiaceae</taxon>
        <taxon>Hoeflea</taxon>
    </lineage>
</organism>
<accession>A9D7H2</accession>
<reference evidence="2 3" key="1">
    <citation type="submission" date="2007-10" db="EMBL/GenBank/DDBJ databases">
        <authorList>
            <person name="Wagner-Dobler I."/>
            <person name="Ferriera S."/>
            <person name="Johnson J."/>
            <person name="Kravitz S."/>
            <person name="Beeson K."/>
            <person name="Sutton G."/>
            <person name="Rogers Y.-H."/>
            <person name="Friedman R."/>
            <person name="Frazier M."/>
            <person name="Venter J.C."/>
        </authorList>
    </citation>
    <scope>NUCLEOTIDE SEQUENCE [LARGE SCALE GENOMIC DNA]</scope>
    <source>
        <strain evidence="2 3">DFL-43</strain>
    </source>
</reference>
<keyword evidence="1" id="KW-0732">Signal</keyword>
<feature type="signal peptide" evidence="1">
    <location>
        <begin position="1"/>
        <end position="30"/>
    </location>
</feature>
<dbReference type="EMBL" id="ABIA03000004">
    <property type="protein sequence ID" value="EDQ33077.2"/>
    <property type="molecule type" value="Genomic_DNA"/>
</dbReference>
<dbReference type="AlphaFoldDB" id="A9D7H2"/>
<gene>
    <name evidence="2" type="ORF">HPDFL43_16416</name>
</gene>
<comment type="caution">
    <text evidence="2">The sequence shown here is derived from an EMBL/GenBank/DDBJ whole genome shotgun (WGS) entry which is preliminary data.</text>
</comment>
<evidence type="ECO:0000256" key="1">
    <source>
        <dbReference type="SAM" id="SignalP"/>
    </source>
</evidence>
<protein>
    <submittedName>
        <fullName evidence="2">Uncharacterized protein</fullName>
    </submittedName>
</protein>
<name>A9D7H2_HOEPD</name>
<feature type="chain" id="PRO_5002737279" evidence="1">
    <location>
        <begin position="31"/>
        <end position="308"/>
    </location>
</feature>
<dbReference type="Proteomes" id="UP000004291">
    <property type="component" value="Chromosome"/>
</dbReference>
<dbReference type="STRING" id="411684.HPDFL43_16416"/>